<dbReference type="Pfam" id="PF16221">
    <property type="entry name" value="HTH_47"/>
    <property type="match status" value="1"/>
</dbReference>
<dbReference type="Pfam" id="PF16254">
    <property type="entry name" value="DUF4910"/>
    <property type="match status" value="1"/>
</dbReference>
<keyword evidence="1" id="KW-0862">Zinc</keyword>
<feature type="binding site" evidence="1">
    <location>
        <position position="196"/>
    </location>
    <ligand>
        <name>Zn(2+)</name>
        <dbReference type="ChEBI" id="CHEBI:29105"/>
    </ligand>
</feature>
<dbReference type="GO" id="GO:0046872">
    <property type="term" value="F:metal ion binding"/>
    <property type="evidence" value="ECO:0007669"/>
    <property type="project" value="UniProtKB-KW"/>
</dbReference>
<dbReference type="InterPro" id="IPR012353">
    <property type="entry name" value="UCP015244"/>
</dbReference>
<evidence type="ECO:0000313" key="5">
    <source>
        <dbReference type="EMBL" id="MCT8990290.1"/>
    </source>
</evidence>
<dbReference type="Gene3D" id="3.40.630.10">
    <property type="entry name" value="Zn peptidases"/>
    <property type="match status" value="1"/>
</dbReference>
<accession>A0A9X3AZJ8</accession>
<dbReference type="InterPro" id="IPR032589">
    <property type="entry name" value="DUF4910"/>
</dbReference>
<keyword evidence="6" id="KW-1185">Reference proteome</keyword>
<evidence type="ECO:0000313" key="6">
    <source>
        <dbReference type="Proteomes" id="UP001149009"/>
    </source>
</evidence>
<proteinExistence type="predicted"/>
<sequence>MEYGQTALPSHTGSVGQEIYALASEIFPLCRSITGQGVRDTLDILACYIPLERRSVRTDERLFDWTVPKEWVIRDAFIKDEAGRRIVDFHACNLHVVSYSTPVHRRMPLEELRRHIHTLPDQPHLIPYRTSYYAESWGFCMAHEQLEALSPGIYEVRIDSELKDGRLDYGELVVPGTSGREFLLSAHVCHPSLANDNCSGLALLAILARQLRGMDTRYTYRFIFAPGTIGALAWLAQNEQRLHLIDMGLVISCVGDAGGPTYKRSRRGNTFIDRAVEHVLKHCGRKAEIRDFSPYGYDERQYCSPGFNLPVGLFQHSPFGEFPEYHTSADNLDFIAPEHLERAYRTLAEVIRVAEGNWTPLNLSPKGEPQLGRRGLYGSTGGDKAAADGAMAMLWVLNLADGTHTLLDIAERAGLPFARIAEAAGRLKEKGLLAEAAPPTSSSWQEAI</sequence>
<reference evidence="5" key="1">
    <citation type="submission" date="2022-08" db="EMBL/GenBank/DDBJ databases">
        <title>Chelativorans sichuanense sp. nov., a paraffin oil-degrading bacterium isolated from a mixture of oil-based drill cuttings and paddy soil.</title>
        <authorList>
            <person name="Yu J."/>
            <person name="Liu H."/>
            <person name="Chen Q."/>
        </authorList>
    </citation>
    <scope>NUCLEOTIDE SEQUENCE</scope>
    <source>
        <strain evidence="5">SCAU 2101</strain>
    </source>
</reference>
<feature type="domain" description="DUF2172" evidence="2">
    <location>
        <begin position="70"/>
        <end position="161"/>
    </location>
</feature>
<feature type="binding site" evidence="1">
    <location>
        <position position="326"/>
    </location>
    <ligand>
        <name>Zn(2+)</name>
        <dbReference type="ChEBI" id="CHEBI:29105"/>
    </ligand>
</feature>
<dbReference type="RefSeq" id="WP_261515146.1">
    <property type="nucleotide sequence ID" value="NZ_JAODNV010000008.1"/>
</dbReference>
<dbReference type="SUPFAM" id="SSF53187">
    <property type="entry name" value="Zn-dependent exopeptidases"/>
    <property type="match status" value="1"/>
</dbReference>
<feature type="binding site" evidence="1">
    <location>
        <position position="190"/>
    </location>
    <ligand>
        <name>Zn(2+)</name>
        <dbReference type="ChEBI" id="CHEBI:29105"/>
    </ligand>
</feature>
<evidence type="ECO:0000259" key="2">
    <source>
        <dbReference type="Pfam" id="PF09940"/>
    </source>
</evidence>
<dbReference type="Pfam" id="PF09940">
    <property type="entry name" value="DUF2172"/>
    <property type="match status" value="1"/>
</dbReference>
<dbReference type="Proteomes" id="UP001149009">
    <property type="component" value="Unassembled WGS sequence"/>
</dbReference>
<feature type="domain" description="UCP01524 winged helix-turn-helix" evidence="3">
    <location>
        <begin position="359"/>
        <end position="434"/>
    </location>
</feature>
<dbReference type="AlphaFoldDB" id="A0A9X3AZJ8"/>
<feature type="domain" description="DUF4910" evidence="4">
    <location>
        <begin position="20"/>
        <end position="357"/>
    </location>
</feature>
<comment type="caution">
    <text evidence="5">The sequence shown here is derived from an EMBL/GenBank/DDBJ whole genome shotgun (WGS) entry which is preliminary data.</text>
</comment>
<keyword evidence="1" id="KW-0479">Metal-binding</keyword>
<comment type="cofactor">
    <cofactor evidence="1">
        <name>Zn(2+)</name>
        <dbReference type="ChEBI" id="CHEBI:29105"/>
    </cofactor>
    <text evidence="1">Binds 1 zinc ion per subunit.</text>
</comment>
<protein>
    <submittedName>
        <fullName evidence="5">DUF4910 domain-containing protein</fullName>
    </submittedName>
</protein>
<dbReference type="InterPro" id="IPR032610">
    <property type="entry name" value="DUF2172"/>
</dbReference>
<dbReference type="Gene3D" id="3.50.30.90">
    <property type="match status" value="1"/>
</dbReference>
<dbReference type="PIRSF" id="PIRSF015244">
    <property type="entry name" value="UCP015244"/>
    <property type="match status" value="1"/>
</dbReference>
<dbReference type="InterPro" id="IPR036388">
    <property type="entry name" value="WH-like_DNA-bd_sf"/>
</dbReference>
<evidence type="ECO:0000256" key="1">
    <source>
        <dbReference type="PIRSR" id="PIRSR015244-50"/>
    </source>
</evidence>
<gene>
    <name evidence="5" type="ORF">NYR54_08275</name>
</gene>
<evidence type="ECO:0000259" key="4">
    <source>
        <dbReference type="Pfam" id="PF16254"/>
    </source>
</evidence>
<organism evidence="5 6">
    <name type="scientific">Chelativorans petroleitrophicus</name>
    <dbReference type="NCBI Taxonomy" id="2975484"/>
    <lineage>
        <taxon>Bacteria</taxon>
        <taxon>Pseudomonadati</taxon>
        <taxon>Pseudomonadota</taxon>
        <taxon>Alphaproteobacteria</taxon>
        <taxon>Hyphomicrobiales</taxon>
        <taxon>Phyllobacteriaceae</taxon>
        <taxon>Chelativorans</taxon>
    </lineage>
</organism>
<dbReference type="Gene3D" id="1.10.10.10">
    <property type="entry name" value="Winged helix-like DNA-binding domain superfamily/Winged helix DNA-binding domain"/>
    <property type="match status" value="1"/>
</dbReference>
<dbReference type="EMBL" id="JAODNV010000008">
    <property type="protein sequence ID" value="MCT8990290.1"/>
    <property type="molecule type" value="Genomic_DNA"/>
</dbReference>
<dbReference type="InterPro" id="IPR032622">
    <property type="entry name" value="UCP01524_HTH"/>
</dbReference>
<evidence type="ECO:0000259" key="3">
    <source>
        <dbReference type="Pfam" id="PF16221"/>
    </source>
</evidence>
<name>A0A9X3AZJ8_9HYPH</name>